<dbReference type="AlphaFoldDB" id="A0A504J592"/>
<reference evidence="5 6" key="1">
    <citation type="submission" date="2019-06" db="EMBL/GenBank/DDBJ databases">
        <authorList>
            <person name="Meng X."/>
        </authorList>
    </citation>
    <scope>NUCLEOTIDE SEQUENCE [LARGE SCALE GENOMIC DNA]</scope>
    <source>
        <strain evidence="5 6">M625</strain>
    </source>
</reference>
<dbReference type="PANTHER" id="PTHR48081">
    <property type="entry name" value="AB HYDROLASE SUPERFAMILY PROTEIN C4A8.06C"/>
    <property type="match status" value="1"/>
</dbReference>
<keyword evidence="6" id="KW-1185">Reference proteome</keyword>
<evidence type="ECO:0000256" key="1">
    <source>
        <dbReference type="ARBA" id="ARBA00010515"/>
    </source>
</evidence>
<dbReference type="GO" id="GO:0016787">
    <property type="term" value="F:hydrolase activity"/>
    <property type="evidence" value="ECO:0007669"/>
    <property type="project" value="UniProtKB-KW"/>
</dbReference>
<evidence type="ECO:0000313" key="5">
    <source>
        <dbReference type="EMBL" id="TPN85977.1"/>
    </source>
</evidence>
<dbReference type="RefSeq" id="WP_140593119.1">
    <property type="nucleotide sequence ID" value="NZ_VFWZ01000003.1"/>
</dbReference>
<dbReference type="Gene3D" id="3.40.50.1820">
    <property type="entry name" value="alpha/beta hydrolase"/>
    <property type="match status" value="1"/>
</dbReference>
<keyword evidence="2 5" id="KW-0378">Hydrolase</keyword>
<evidence type="ECO:0000259" key="4">
    <source>
        <dbReference type="Pfam" id="PF07859"/>
    </source>
</evidence>
<dbReference type="InterPro" id="IPR013094">
    <property type="entry name" value="AB_hydrolase_3"/>
</dbReference>
<dbReference type="InterPro" id="IPR029058">
    <property type="entry name" value="AB_hydrolase_fold"/>
</dbReference>
<accession>A0A504J592</accession>
<dbReference type="Pfam" id="PF07859">
    <property type="entry name" value="Abhydrolase_3"/>
    <property type="match status" value="1"/>
</dbReference>
<dbReference type="InterPro" id="IPR033140">
    <property type="entry name" value="Lipase_GDXG_put_SER_AS"/>
</dbReference>
<feature type="active site" evidence="3">
    <location>
        <position position="176"/>
    </location>
</feature>
<evidence type="ECO:0000256" key="2">
    <source>
        <dbReference type="ARBA" id="ARBA00022801"/>
    </source>
</evidence>
<comment type="caution">
    <text evidence="5">The sequence shown here is derived from an EMBL/GenBank/DDBJ whole genome shotgun (WGS) entry which is preliminary data.</text>
</comment>
<feature type="domain" description="Alpha/beta hydrolase fold-3" evidence="4">
    <location>
        <begin position="103"/>
        <end position="277"/>
    </location>
</feature>
<dbReference type="EMBL" id="VFWZ01000003">
    <property type="protein sequence ID" value="TPN85977.1"/>
    <property type="molecule type" value="Genomic_DNA"/>
</dbReference>
<dbReference type="InterPro" id="IPR050300">
    <property type="entry name" value="GDXG_lipolytic_enzyme"/>
</dbReference>
<organism evidence="5 6">
    <name type="scientific">Aquimarina algicola</name>
    <dbReference type="NCBI Taxonomy" id="2589995"/>
    <lineage>
        <taxon>Bacteria</taxon>
        <taxon>Pseudomonadati</taxon>
        <taxon>Bacteroidota</taxon>
        <taxon>Flavobacteriia</taxon>
        <taxon>Flavobacteriales</taxon>
        <taxon>Flavobacteriaceae</taxon>
        <taxon>Aquimarina</taxon>
    </lineage>
</organism>
<dbReference type="Proteomes" id="UP000315540">
    <property type="component" value="Unassembled WGS sequence"/>
</dbReference>
<name>A0A504J592_9FLAO</name>
<protein>
    <submittedName>
        <fullName evidence="5">Alpha/beta hydrolase</fullName>
    </submittedName>
</protein>
<proteinExistence type="inferred from homology"/>
<dbReference type="PANTHER" id="PTHR48081:SF8">
    <property type="entry name" value="ALPHA_BETA HYDROLASE FOLD-3 DOMAIN-CONTAINING PROTEIN-RELATED"/>
    <property type="match status" value="1"/>
</dbReference>
<dbReference type="PROSITE" id="PS01174">
    <property type="entry name" value="LIPASE_GDXG_SER"/>
    <property type="match status" value="1"/>
</dbReference>
<evidence type="ECO:0000313" key="6">
    <source>
        <dbReference type="Proteomes" id="UP000315540"/>
    </source>
</evidence>
<evidence type="ECO:0000256" key="3">
    <source>
        <dbReference type="PROSITE-ProRule" id="PRU10038"/>
    </source>
</evidence>
<dbReference type="OrthoDB" id="9815425at2"/>
<gene>
    <name evidence="5" type="ORF">FHK87_11895</name>
</gene>
<comment type="similarity">
    <text evidence="1">Belongs to the 'GDXG' lipolytic enzyme family.</text>
</comment>
<sequence>MNNLKYAFGLLLKIIGVLLKRVFGKKQNPKWNLKTELIWATTRYTLLSSNIYGLKWLKELSNQFSPKPKLKNQIKIEELETEVGNYLKIMPKTNDKIYNDRIIIYFHGGGYVLGSPRANIEFTSRVAITSHSTILVPFYPTAPEAQYPAAQEFAVEIVETFIKEYSGHKLYLAGDSAGAALVLSTYMNLSEEDALKIEGCILISPWAEPTSQSGTIKTNSKNDVGDSKYLLNCYNAYLNEQKIQLKYPLSFDKSNLIRLPKTFISIGTAEMLLDQTKESILF</sequence>
<dbReference type="SUPFAM" id="SSF53474">
    <property type="entry name" value="alpha/beta-Hydrolases"/>
    <property type="match status" value="1"/>
</dbReference>